<sequence>MAAIIPSHFGPDWWSSWDYPERIEAQSFGVRLYDKDFQSTSYKNSYGLPKENALSSGLSEVKNDKKQFTISLCMQQFKPEDIEVKVVDNCLIIRGEYEERNEESGICSRKFIRRYMLPEDCEAETVTSSLSHDGNLTIISPKKSFEEPLEEKGEIPNSVKSC</sequence>
<dbReference type="SUPFAM" id="SSF49764">
    <property type="entry name" value="HSP20-like chaperones"/>
    <property type="match status" value="1"/>
</dbReference>
<dbReference type="GO" id="GO:0005737">
    <property type="term" value="C:cytoplasm"/>
    <property type="evidence" value="ECO:0007669"/>
    <property type="project" value="TreeGrafter"/>
</dbReference>
<organism evidence="4 5">
    <name type="scientific">Trichonephila clavata</name>
    <name type="common">Joro spider</name>
    <name type="synonym">Nephila clavata</name>
    <dbReference type="NCBI Taxonomy" id="2740835"/>
    <lineage>
        <taxon>Eukaryota</taxon>
        <taxon>Metazoa</taxon>
        <taxon>Ecdysozoa</taxon>
        <taxon>Arthropoda</taxon>
        <taxon>Chelicerata</taxon>
        <taxon>Arachnida</taxon>
        <taxon>Araneae</taxon>
        <taxon>Araneomorphae</taxon>
        <taxon>Entelegynae</taxon>
        <taxon>Araneoidea</taxon>
        <taxon>Nephilidae</taxon>
        <taxon>Trichonephila</taxon>
    </lineage>
</organism>
<dbReference type="PROSITE" id="PS01031">
    <property type="entry name" value="SHSP"/>
    <property type="match status" value="1"/>
</dbReference>
<dbReference type="Pfam" id="PF00011">
    <property type="entry name" value="HSP20"/>
    <property type="match status" value="1"/>
</dbReference>
<evidence type="ECO:0000256" key="1">
    <source>
        <dbReference type="PROSITE-ProRule" id="PRU00285"/>
    </source>
</evidence>
<dbReference type="GO" id="GO:0005634">
    <property type="term" value="C:nucleus"/>
    <property type="evidence" value="ECO:0007669"/>
    <property type="project" value="TreeGrafter"/>
</dbReference>
<dbReference type="GO" id="GO:0042026">
    <property type="term" value="P:protein refolding"/>
    <property type="evidence" value="ECO:0007669"/>
    <property type="project" value="TreeGrafter"/>
</dbReference>
<dbReference type="InterPro" id="IPR001436">
    <property type="entry name" value="Alpha-crystallin/sHSP_animal"/>
</dbReference>
<dbReference type="PANTHER" id="PTHR45640:SF26">
    <property type="entry name" value="RE23625P"/>
    <property type="match status" value="1"/>
</dbReference>
<dbReference type="Proteomes" id="UP000887116">
    <property type="component" value="Unassembled WGS sequence"/>
</dbReference>
<reference evidence="4" key="1">
    <citation type="submission" date="2020-07" db="EMBL/GenBank/DDBJ databases">
        <title>Multicomponent nature underlies the extraordinary mechanical properties of spider dragline silk.</title>
        <authorList>
            <person name="Kono N."/>
            <person name="Nakamura H."/>
            <person name="Mori M."/>
            <person name="Yoshida Y."/>
            <person name="Ohtoshi R."/>
            <person name="Malay A.D."/>
            <person name="Moran D.A.P."/>
            <person name="Tomita M."/>
            <person name="Numata K."/>
            <person name="Arakawa K."/>
        </authorList>
    </citation>
    <scope>NUCLEOTIDE SEQUENCE</scope>
</reference>
<protein>
    <submittedName>
        <fullName evidence="4">Protein lethal(2)essential for life</fullName>
    </submittedName>
</protein>
<dbReference type="InterPro" id="IPR008978">
    <property type="entry name" value="HSP20-like_chaperone"/>
</dbReference>
<proteinExistence type="inferred from homology"/>
<dbReference type="EMBL" id="BMAO01026952">
    <property type="protein sequence ID" value="GFR13617.1"/>
    <property type="molecule type" value="Genomic_DNA"/>
</dbReference>
<evidence type="ECO:0000313" key="5">
    <source>
        <dbReference type="Proteomes" id="UP000887116"/>
    </source>
</evidence>
<dbReference type="InterPro" id="IPR002068">
    <property type="entry name" value="A-crystallin/Hsp20_dom"/>
</dbReference>
<dbReference type="PRINTS" id="PR00299">
    <property type="entry name" value="ACRYSTALLIN"/>
</dbReference>
<dbReference type="GO" id="GO:0051082">
    <property type="term" value="F:unfolded protein binding"/>
    <property type="evidence" value="ECO:0007669"/>
    <property type="project" value="TreeGrafter"/>
</dbReference>
<evidence type="ECO:0000313" key="4">
    <source>
        <dbReference type="EMBL" id="GFR13617.1"/>
    </source>
</evidence>
<dbReference type="Gene3D" id="2.60.40.790">
    <property type="match status" value="1"/>
</dbReference>
<dbReference type="PANTHER" id="PTHR45640">
    <property type="entry name" value="HEAT SHOCK PROTEIN HSP-12.2-RELATED"/>
    <property type="match status" value="1"/>
</dbReference>
<dbReference type="OrthoDB" id="1431247at2759"/>
<evidence type="ECO:0000259" key="3">
    <source>
        <dbReference type="PROSITE" id="PS01031"/>
    </source>
</evidence>
<keyword evidence="5" id="KW-1185">Reference proteome</keyword>
<name>A0A8X6LMC6_TRICU</name>
<gene>
    <name evidence="4" type="primary">l(2)efl</name>
    <name evidence="4" type="ORF">TNCT_574551</name>
</gene>
<comment type="caution">
    <text evidence="4">The sequence shown here is derived from an EMBL/GenBank/DDBJ whole genome shotgun (WGS) entry which is preliminary data.</text>
</comment>
<dbReference type="GO" id="GO:0009408">
    <property type="term" value="P:response to heat"/>
    <property type="evidence" value="ECO:0007669"/>
    <property type="project" value="TreeGrafter"/>
</dbReference>
<dbReference type="AlphaFoldDB" id="A0A8X6LMC6"/>
<accession>A0A8X6LMC6</accession>
<feature type="domain" description="SHSP" evidence="3">
    <location>
        <begin position="49"/>
        <end position="158"/>
    </location>
</feature>
<comment type="similarity">
    <text evidence="1 2">Belongs to the small heat shock protein (HSP20) family.</text>
</comment>
<evidence type="ECO:0000256" key="2">
    <source>
        <dbReference type="RuleBase" id="RU003616"/>
    </source>
</evidence>
<dbReference type="CDD" id="cd06526">
    <property type="entry name" value="metazoan_ACD"/>
    <property type="match status" value="1"/>
</dbReference>